<name>A0A2S5CIV2_9GAMM</name>
<gene>
    <name evidence="1" type="ORF">AADEFJLK_03569</name>
</gene>
<evidence type="ECO:0000313" key="1">
    <source>
        <dbReference type="EMBL" id="POZ50672.1"/>
    </source>
</evidence>
<dbReference type="EMBL" id="PGFZ01000009">
    <property type="protein sequence ID" value="POZ50672.1"/>
    <property type="molecule type" value="Genomic_DNA"/>
</dbReference>
<evidence type="ECO:0000313" key="2">
    <source>
        <dbReference type="Proteomes" id="UP000237423"/>
    </source>
</evidence>
<sequence length="322" mass="34998">MTKLQKDIAQINSIMKNSCEASKAIVNSTGLGAWHDKRLNDAADLDTSKGFLPDFHEAKEGKNPNQVALASGAADQITGNVVHDALKDAVAYSWFVNGDDQLQRVLMSLTGTMIIGKQDDNSDVRYDYRQPTIETRDFIEGGDLKIYKCEGDECLLSGSDPTETIHVTGMREKVRTMLFGTCNCIGGTGGIIRKLGNRDGGQSFDPNEDKFIKASSPGILGLLHRVSSQPGSAALIGEQMVGVLATALTNQIIDEMFMAVTDSINSTGKPLDSAMLKVMESRRQQIDNERRLNGESTASIANILNMLDDVERSLHQKDNGNT</sequence>
<organism evidence="1 2">
    <name type="scientific">Methylovulum psychrotolerans</name>
    <dbReference type="NCBI Taxonomy" id="1704499"/>
    <lineage>
        <taxon>Bacteria</taxon>
        <taxon>Pseudomonadati</taxon>
        <taxon>Pseudomonadota</taxon>
        <taxon>Gammaproteobacteria</taxon>
        <taxon>Methylococcales</taxon>
        <taxon>Methylococcaceae</taxon>
        <taxon>Methylovulum</taxon>
    </lineage>
</organism>
<dbReference type="AlphaFoldDB" id="A0A2S5CIV2"/>
<dbReference type="Proteomes" id="UP000237423">
    <property type="component" value="Unassembled WGS sequence"/>
</dbReference>
<proteinExistence type="predicted"/>
<protein>
    <submittedName>
        <fullName evidence="1">Uncharacterized protein</fullName>
    </submittedName>
</protein>
<comment type="caution">
    <text evidence="1">The sequence shown here is derived from an EMBL/GenBank/DDBJ whole genome shotgun (WGS) entry which is preliminary data.</text>
</comment>
<dbReference type="InterPro" id="IPR010927">
    <property type="entry name" value="T4SS_TraH"/>
</dbReference>
<reference evidence="1 2" key="1">
    <citation type="submission" date="2017-11" db="EMBL/GenBank/DDBJ databases">
        <title>Draft Genome Sequence of Methylobacter psychrotolerans Sph1T, an Obligate Methanotroph from Low-Temperature Environments.</title>
        <authorList>
            <person name="Oshkin I.Y."/>
            <person name="Miroshnikov K."/>
            <person name="Belova S.E."/>
            <person name="Korzhenkov A."/>
            <person name="Toshchakov S.V."/>
            <person name="Dedysh S.N."/>
        </authorList>
    </citation>
    <scope>NUCLEOTIDE SEQUENCE [LARGE SCALE GENOMIC DNA]</scope>
    <source>
        <strain evidence="1 2">Sph1</strain>
    </source>
</reference>
<dbReference type="Pfam" id="PF06122">
    <property type="entry name" value="TraH"/>
    <property type="match status" value="1"/>
</dbReference>
<accession>A0A2S5CIV2</accession>